<evidence type="ECO:0000256" key="1">
    <source>
        <dbReference type="ARBA" id="ARBA00004141"/>
    </source>
</evidence>
<comment type="subcellular location">
    <subcellularLocation>
        <location evidence="1">Membrane</location>
        <topology evidence="1">Multi-pass membrane protein</topology>
    </subcellularLocation>
</comment>
<dbReference type="Pfam" id="PF09685">
    <property type="entry name" value="MamF_MmsF"/>
    <property type="match status" value="1"/>
</dbReference>
<evidence type="ECO:0000313" key="7">
    <source>
        <dbReference type="Proteomes" id="UP000027822"/>
    </source>
</evidence>
<keyword evidence="7" id="KW-1185">Reference proteome</keyword>
<keyword evidence="3 5" id="KW-1133">Transmembrane helix</keyword>
<keyword evidence="4 5" id="KW-0472">Membrane</keyword>
<dbReference type="AlphaFoldDB" id="A0A073JWB4"/>
<keyword evidence="2 5" id="KW-0812">Transmembrane</keyword>
<proteinExistence type="predicted"/>
<reference evidence="6 7" key="1">
    <citation type="submission" date="2014-06" db="EMBL/GenBank/DDBJ databases">
        <title>Draft genome sequence of Bacillus manliponensis JCM 15802 (MCCC 1A00708).</title>
        <authorList>
            <person name="Lai Q."/>
            <person name="Liu Y."/>
            <person name="Shao Z."/>
        </authorList>
    </citation>
    <scope>NUCLEOTIDE SEQUENCE [LARGE SCALE GENOMIC DNA]</scope>
    <source>
        <strain evidence="6 7">JCM 15802</strain>
    </source>
</reference>
<comment type="caution">
    <text evidence="6">The sequence shown here is derived from an EMBL/GenBank/DDBJ whole genome shotgun (WGS) entry which is preliminary data.</text>
</comment>
<feature type="transmembrane region" description="Helical" evidence="5">
    <location>
        <begin position="77"/>
        <end position="95"/>
    </location>
</feature>
<feature type="transmembrane region" description="Helical" evidence="5">
    <location>
        <begin position="49"/>
        <end position="65"/>
    </location>
</feature>
<dbReference type="InterPro" id="IPR019109">
    <property type="entry name" value="MamF_MmsF"/>
</dbReference>
<evidence type="ECO:0000313" key="6">
    <source>
        <dbReference type="EMBL" id="KEK18487.1"/>
    </source>
</evidence>
<evidence type="ECO:0000256" key="2">
    <source>
        <dbReference type="ARBA" id="ARBA00022692"/>
    </source>
</evidence>
<evidence type="ECO:0000256" key="5">
    <source>
        <dbReference type="SAM" id="Phobius"/>
    </source>
</evidence>
<gene>
    <name evidence="6" type="ORF">BAMA_05570</name>
</gene>
<feature type="transmembrane region" description="Helical" evidence="5">
    <location>
        <begin position="12"/>
        <end position="34"/>
    </location>
</feature>
<dbReference type="EMBL" id="JOTN01000014">
    <property type="protein sequence ID" value="KEK18487.1"/>
    <property type="molecule type" value="Genomic_DNA"/>
</dbReference>
<evidence type="ECO:0000256" key="4">
    <source>
        <dbReference type="ARBA" id="ARBA00023136"/>
    </source>
</evidence>
<organism evidence="6 7">
    <name type="scientific">Bacillus manliponensis</name>
    <dbReference type="NCBI Taxonomy" id="574376"/>
    <lineage>
        <taxon>Bacteria</taxon>
        <taxon>Bacillati</taxon>
        <taxon>Bacillota</taxon>
        <taxon>Bacilli</taxon>
        <taxon>Bacillales</taxon>
        <taxon>Bacillaceae</taxon>
        <taxon>Bacillus</taxon>
        <taxon>Bacillus cereus group</taxon>
    </lineage>
</organism>
<evidence type="ECO:0000256" key="3">
    <source>
        <dbReference type="ARBA" id="ARBA00022989"/>
    </source>
</evidence>
<dbReference type="RefSeq" id="WP_034641047.1">
    <property type="nucleotide sequence ID" value="NZ_CBCSJC010000006.1"/>
</dbReference>
<evidence type="ECO:0008006" key="8">
    <source>
        <dbReference type="Google" id="ProtNLM"/>
    </source>
</evidence>
<name>A0A073JWB4_9BACI</name>
<sequence>MKNESLQNKLLACFMHLFSMVFTFFLPLIVYFIARKRSEYFAFHAKEGLNLHFTFLPIFTLLTLLAQKWSHATKISLALIVIETILICIAFLFTLKGKPFNYPVIRYFKS</sequence>
<accession>A0A073JWB4</accession>
<protein>
    <recommendedName>
        <fullName evidence="8">DUF4870 domain-containing protein</fullName>
    </recommendedName>
</protein>
<dbReference type="Proteomes" id="UP000027822">
    <property type="component" value="Unassembled WGS sequence"/>
</dbReference>
<dbReference type="OrthoDB" id="9808930at2"/>